<dbReference type="SUPFAM" id="SSF47384">
    <property type="entry name" value="Homodimeric domain of signal transducing histidine kinase"/>
    <property type="match status" value="1"/>
</dbReference>
<dbReference type="GO" id="GO:0016301">
    <property type="term" value="F:kinase activity"/>
    <property type="evidence" value="ECO:0007669"/>
    <property type="project" value="UniProtKB-KW"/>
</dbReference>
<keyword evidence="7" id="KW-0902">Two-component regulatory system</keyword>
<dbReference type="EMBL" id="JBBMFD010000048">
    <property type="protein sequence ID" value="MEQ2441814.1"/>
    <property type="molecule type" value="Genomic_DNA"/>
</dbReference>
<reference evidence="10 11" key="1">
    <citation type="submission" date="2024-03" db="EMBL/GenBank/DDBJ databases">
        <title>Human intestinal bacterial collection.</title>
        <authorList>
            <person name="Pauvert C."/>
            <person name="Hitch T.C.A."/>
            <person name="Clavel T."/>
        </authorList>
    </citation>
    <scope>NUCLEOTIDE SEQUENCE [LARGE SCALE GENOMIC DNA]</scope>
    <source>
        <strain evidence="10 11">CLA-JM-H44</strain>
    </source>
</reference>
<feature type="transmembrane region" description="Helical" evidence="8">
    <location>
        <begin position="159"/>
        <end position="181"/>
    </location>
</feature>
<proteinExistence type="predicted"/>
<dbReference type="SMART" id="SM00388">
    <property type="entry name" value="HisKA"/>
    <property type="match status" value="1"/>
</dbReference>
<keyword evidence="8" id="KW-1133">Transmembrane helix</keyword>
<dbReference type="CDD" id="cd00082">
    <property type="entry name" value="HisKA"/>
    <property type="match status" value="1"/>
</dbReference>
<dbReference type="PRINTS" id="PR00344">
    <property type="entry name" value="BCTRLSENSOR"/>
</dbReference>
<evidence type="ECO:0000313" key="10">
    <source>
        <dbReference type="EMBL" id="MEQ2441814.1"/>
    </source>
</evidence>
<dbReference type="SUPFAM" id="SSF55874">
    <property type="entry name" value="ATPase domain of HSP90 chaperone/DNA topoisomerase II/histidine kinase"/>
    <property type="match status" value="1"/>
</dbReference>
<evidence type="ECO:0000256" key="5">
    <source>
        <dbReference type="ARBA" id="ARBA00022679"/>
    </source>
</evidence>
<dbReference type="EC" id="2.7.13.3" evidence="3"/>
<evidence type="ECO:0000256" key="3">
    <source>
        <dbReference type="ARBA" id="ARBA00012438"/>
    </source>
</evidence>
<comment type="caution">
    <text evidence="10">The sequence shown here is derived from an EMBL/GenBank/DDBJ whole genome shotgun (WGS) entry which is preliminary data.</text>
</comment>
<dbReference type="RefSeq" id="WP_349221123.1">
    <property type="nucleotide sequence ID" value="NZ_JBBMFD010000048.1"/>
</dbReference>
<dbReference type="Pfam" id="PF02518">
    <property type="entry name" value="HATPase_c"/>
    <property type="match status" value="1"/>
</dbReference>
<dbReference type="InterPro" id="IPR036097">
    <property type="entry name" value="HisK_dim/P_sf"/>
</dbReference>
<dbReference type="Gene3D" id="3.30.565.10">
    <property type="entry name" value="Histidine kinase-like ATPase, C-terminal domain"/>
    <property type="match status" value="1"/>
</dbReference>
<keyword evidence="11" id="KW-1185">Reference proteome</keyword>
<dbReference type="PROSITE" id="PS50109">
    <property type="entry name" value="HIS_KIN"/>
    <property type="match status" value="1"/>
</dbReference>
<evidence type="ECO:0000256" key="4">
    <source>
        <dbReference type="ARBA" id="ARBA00022553"/>
    </source>
</evidence>
<keyword evidence="6 10" id="KW-0418">Kinase</keyword>
<protein>
    <recommendedName>
        <fullName evidence="3">histidine kinase</fullName>
        <ecNumber evidence="3">2.7.13.3</ecNumber>
    </recommendedName>
</protein>
<dbReference type="Pfam" id="PF00512">
    <property type="entry name" value="HisKA"/>
    <property type="match status" value="1"/>
</dbReference>
<evidence type="ECO:0000256" key="1">
    <source>
        <dbReference type="ARBA" id="ARBA00000085"/>
    </source>
</evidence>
<dbReference type="SMART" id="SM00387">
    <property type="entry name" value="HATPase_c"/>
    <property type="match status" value="1"/>
</dbReference>
<keyword evidence="8" id="KW-0472">Membrane</keyword>
<comment type="subcellular location">
    <subcellularLocation>
        <location evidence="2">Membrane</location>
    </subcellularLocation>
</comment>
<evidence type="ECO:0000256" key="8">
    <source>
        <dbReference type="SAM" id="Phobius"/>
    </source>
</evidence>
<dbReference type="InterPro" id="IPR004358">
    <property type="entry name" value="Sig_transdc_His_kin-like_C"/>
</dbReference>
<sequence length="412" mass="44875">MIKRLQRKFIAIAMGSLFVILLVILAAVNGVTYYQMNQNADNLLTLLAQNEGKFPELERGMRPPKELGPNPAHFSEETPFETRYFLVKTNQEGTISQIDTGHIAAVDSSKAREYAQTVLESGSTGGYLDQYKYLVQEKTYGTLILFLDRGTQLQSSLSLLLLSSGIALATLMVMLLLVSLLSRRAIRPVIESMEKQKRFITDASHEIKTPLAIISANAEVLELTGGPSEWTQSIQNQVGRLGGLVQSLLTLSRMEEDAGALRFTDFVLSDAVEETAQSFAALAQSQGKTLSLSIRPGLVMKGEESGIRQVVSILLDNAVKYASPESRISLFLSGQGKYAKLEVKNACDPVPSDLDSLFDRFYRADSSRSRDTGGYGIGLSVAKAVVEAHKGRISAQKDGEGAVCFQAVLPLG</sequence>
<dbReference type="InterPro" id="IPR003594">
    <property type="entry name" value="HATPase_dom"/>
</dbReference>
<evidence type="ECO:0000256" key="7">
    <source>
        <dbReference type="ARBA" id="ARBA00023012"/>
    </source>
</evidence>
<dbReference type="InterPro" id="IPR036890">
    <property type="entry name" value="HATPase_C_sf"/>
</dbReference>
<evidence type="ECO:0000313" key="11">
    <source>
        <dbReference type="Proteomes" id="UP001489509"/>
    </source>
</evidence>
<keyword evidence="4" id="KW-0597">Phosphoprotein</keyword>
<gene>
    <name evidence="10" type="ORF">WMO26_13335</name>
</gene>
<dbReference type="PANTHER" id="PTHR45453:SF1">
    <property type="entry name" value="PHOSPHATE REGULON SENSOR PROTEIN PHOR"/>
    <property type="match status" value="1"/>
</dbReference>
<evidence type="ECO:0000259" key="9">
    <source>
        <dbReference type="PROSITE" id="PS50109"/>
    </source>
</evidence>
<evidence type="ECO:0000256" key="6">
    <source>
        <dbReference type="ARBA" id="ARBA00022777"/>
    </source>
</evidence>
<keyword evidence="5" id="KW-0808">Transferase</keyword>
<keyword evidence="8" id="KW-0812">Transmembrane</keyword>
<comment type="catalytic activity">
    <reaction evidence="1">
        <text>ATP + protein L-histidine = ADP + protein N-phospho-L-histidine.</text>
        <dbReference type="EC" id="2.7.13.3"/>
    </reaction>
</comment>
<accession>A0ABV1E3E4</accession>
<organism evidence="10 11">
    <name type="scientific">Solibaculum intestinale</name>
    <dbReference type="NCBI Taxonomy" id="3133165"/>
    <lineage>
        <taxon>Bacteria</taxon>
        <taxon>Bacillati</taxon>
        <taxon>Bacillota</taxon>
        <taxon>Clostridia</taxon>
        <taxon>Eubacteriales</taxon>
        <taxon>Oscillospiraceae</taxon>
        <taxon>Solibaculum</taxon>
    </lineage>
</organism>
<dbReference type="PANTHER" id="PTHR45453">
    <property type="entry name" value="PHOSPHATE REGULON SENSOR PROTEIN PHOR"/>
    <property type="match status" value="1"/>
</dbReference>
<dbReference type="Proteomes" id="UP001489509">
    <property type="component" value="Unassembled WGS sequence"/>
</dbReference>
<name>A0ABV1E3E4_9FIRM</name>
<dbReference type="InterPro" id="IPR003661">
    <property type="entry name" value="HisK_dim/P_dom"/>
</dbReference>
<evidence type="ECO:0000256" key="2">
    <source>
        <dbReference type="ARBA" id="ARBA00004370"/>
    </source>
</evidence>
<dbReference type="Gene3D" id="1.10.287.130">
    <property type="match status" value="1"/>
</dbReference>
<dbReference type="InterPro" id="IPR050351">
    <property type="entry name" value="BphY/WalK/GraS-like"/>
</dbReference>
<feature type="domain" description="Histidine kinase" evidence="9">
    <location>
        <begin position="202"/>
        <end position="412"/>
    </location>
</feature>
<dbReference type="InterPro" id="IPR005467">
    <property type="entry name" value="His_kinase_dom"/>
</dbReference>